<dbReference type="Proteomes" id="UP000186736">
    <property type="component" value="Unassembled WGS sequence"/>
</dbReference>
<protein>
    <submittedName>
        <fullName evidence="2">Uncharacterized protein</fullName>
    </submittedName>
</protein>
<comment type="caution">
    <text evidence="2">The sequence shown here is derived from an EMBL/GenBank/DDBJ whole genome shotgun (WGS) entry which is preliminary data.</text>
</comment>
<dbReference type="RefSeq" id="WP_075804021.1">
    <property type="nucleotide sequence ID" value="NZ_MKZO01000026.1"/>
</dbReference>
<evidence type="ECO:0000313" key="3">
    <source>
        <dbReference type="Proteomes" id="UP000186736"/>
    </source>
</evidence>
<gene>
    <name evidence="2" type="ORF">PSEMO_32070</name>
</gene>
<name>A0A1Q9R357_PSEPU</name>
<accession>A0A1Q9R357</accession>
<proteinExistence type="predicted"/>
<evidence type="ECO:0000313" key="2">
    <source>
        <dbReference type="EMBL" id="OLS61834.1"/>
    </source>
</evidence>
<keyword evidence="1" id="KW-0732">Signal</keyword>
<evidence type="ECO:0000256" key="1">
    <source>
        <dbReference type="SAM" id="SignalP"/>
    </source>
</evidence>
<dbReference type="OrthoDB" id="6901408at2"/>
<sequence length="209" mass="23786">MTGVRSGFKALAVGLCLLALQPAFAVDKKRSLDAKRWYTVAELKETLKRDYPSHYDRAFHKSVTWVFAEDGFFTPGSTRYIKLPLSKPIIESDNNWWRVADKGKDLDAEIDRRCVLALTRALGYMKDQASRELRWTDVKEGVIDGVRSGVLSTAPLDLTRRKDQKIGMIRPEGDFRLLCNVYKSTKKDPDLFFQYSVVLTATSVYGKLP</sequence>
<dbReference type="AlphaFoldDB" id="A0A1Q9R357"/>
<dbReference type="EMBL" id="MKZO01000026">
    <property type="protein sequence ID" value="OLS61834.1"/>
    <property type="molecule type" value="Genomic_DNA"/>
</dbReference>
<feature type="chain" id="PRO_5013090726" evidence="1">
    <location>
        <begin position="26"/>
        <end position="209"/>
    </location>
</feature>
<organism evidence="2 3">
    <name type="scientific">Pseudomonas putida</name>
    <name type="common">Arthrobacter siderocapsulatus</name>
    <dbReference type="NCBI Taxonomy" id="303"/>
    <lineage>
        <taxon>Bacteria</taxon>
        <taxon>Pseudomonadati</taxon>
        <taxon>Pseudomonadota</taxon>
        <taxon>Gammaproteobacteria</taxon>
        <taxon>Pseudomonadales</taxon>
        <taxon>Pseudomonadaceae</taxon>
        <taxon>Pseudomonas</taxon>
    </lineage>
</organism>
<reference evidence="2 3" key="1">
    <citation type="submission" date="2016-10" db="EMBL/GenBank/DDBJ databases">
        <title>Genome Sequence of Pseudomonas putida GM4FR.</title>
        <authorList>
            <person name="Poehlein A."/>
            <person name="Wemheuer F."/>
            <person name="Hollensteiner J."/>
            <person name="Wemheuer B."/>
        </authorList>
    </citation>
    <scope>NUCLEOTIDE SEQUENCE [LARGE SCALE GENOMIC DNA]</scope>
    <source>
        <strain evidence="2 3">GM4FR</strain>
    </source>
</reference>
<feature type="signal peptide" evidence="1">
    <location>
        <begin position="1"/>
        <end position="25"/>
    </location>
</feature>